<dbReference type="InterPro" id="IPR007060">
    <property type="entry name" value="FtsL/DivIC"/>
</dbReference>
<evidence type="ECO:0008006" key="4">
    <source>
        <dbReference type="Google" id="ProtNLM"/>
    </source>
</evidence>
<feature type="transmembrane region" description="Helical" evidence="1">
    <location>
        <begin position="6"/>
        <end position="25"/>
    </location>
</feature>
<evidence type="ECO:0000313" key="3">
    <source>
        <dbReference type="Proteomes" id="UP000230392"/>
    </source>
</evidence>
<dbReference type="Proteomes" id="UP000230392">
    <property type="component" value="Unassembled WGS sequence"/>
</dbReference>
<gene>
    <name evidence="2" type="ORF">COX46_04710</name>
</gene>
<keyword evidence="1" id="KW-1133">Transmembrane helix</keyword>
<proteinExistence type="predicted"/>
<dbReference type="AlphaFoldDB" id="A0A2G9Y9M5"/>
<evidence type="ECO:0000313" key="2">
    <source>
        <dbReference type="EMBL" id="PIP15920.1"/>
    </source>
</evidence>
<accession>A0A2G9Y9M5</accession>
<organism evidence="2 3">
    <name type="scientific">bacterium (Candidatus Ratteibacteria) CG23_combo_of_CG06-09_8_20_14_all_48_7</name>
    <dbReference type="NCBI Taxonomy" id="2014292"/>
    <lineage>
        <taxon>Bacteria</taxon>
        <taxon>Candidatus Ratteibacteria</taxon>
    </lineage>
</organism>
<comment type="caution">
    <text evidence="2">The sequence shown here is derived from an EMBL/GenBank/DDBJ whole genome shotgun (WGS) entry which is preliminary data.</text>
</comment>
<keyword evidence="1" id="KW-0472">Membrane</keyword>
<name>A0A2G9Y9M5_9BACT</name>
<sequence length="104" mass="12472">MKRWKLVIVWLVLMAVYLPGFLRITRSYATLRYYRQQIPLISYQNRFLKSEIARLRTDPFLTEVLARQELGLIKDGERVIRIVRVAAPNPRYPWLTKIRSLLKI</sequence>
<evidence type="ECO:0000256" key="1">
    <source>
        <dbReference type="SAM" id="Phobius"/>
    </source>
</evidence>
<reference evidence="2 3" key="1">
    <citation type="submission" date="2017-09" db="EMBL/GenBank/DDBJ databases">
        <title>Depth-based differentiation of microbial function through sediment-hosted aquifers and enrichment of novel symbionts in the deep terrestrial subsurface.</title>
        <authorList>
            <person name="Probst A.J."/>
            <person name="Ladd B."/>
            <person name="Jarett J.K."/>
            <person name="Geller-Mcgrath D.E."/>
            <person name="Sieber C.M."/>
            <person name="Emerson J.B."/>
            <person name="Anantharaman K."/>
            <person name="Thomas B.C."/>
            <person name="Malmstrom R."/>
            <person name="Stieglmeier M."/>
            <person name="Klingl A."/>
            <person name="Woyke T."/>
            <person name="Ryan C.M."/>
            <person name="Banfield J.F."/>
        </authorList>
    </citation>
    <scope>NUCLEOTIDE SEQUENCE [LARGE SCALE GENOMIC DNA]</scope>
    <source>
        <strain evidence="2">CG23_combo_of_CG06-09_8_20_14_all_48_7</strain>
    </source>
</reference>
<protein>
    <recommendedName>
        <fullName evidence="4">Septum formation initiator</fullName>
    </recommendedName>
</protein>
<dbReference type="EMBL" id="PCRF01000231">
    <property type="protein sequence ID" value="PIP15920.1"/>
    <property type="molecule type" value="Genomic_DNA"/>
</dbReference>
<keyword evidence="1" id="KW-0812">Transmembrane</keyword>
<dbReference type="Pfam" id="PF04977">
    <property type="entry name" value="DivIC"/>
    <property type="match status" value="1"/>
</dbReference>